<dbReference type="SUPFAM" id="SSF103481">
    <property type="entry name" value="Multidrug resistance efflux transporter EmrE"/>
    <property type="match status" value="2"/>
</dbReference>
<keyword evidence="1" id="KW-0472">Membrane</keyword>
<feature type="domain" description="EamA" evidence="2">
    <location>
        <begin position="154"/>
        <end position="284"/>
    </location>
</feature>
<feature type="transmembrane region" description="Helical" evidence="1">
    <location>
        <begin position="183"/>
        <end position="202"/>
    </location>
</feature>
<feature type="transmembrane region" description="Helical" evidence="1">
    <location>
        <begin position="214"/>
        <end position="234"/>
    </location>
</feature>
<reference evidence="3" key="1">
    <citation type="journal article" date="2020" name="mSystems">
        <title>Genome- and Community-Level Interaction Insights into Carbon Utilization and Element Cycling Functions of Hydrothermarchaeota in Hydrothermal Sediment.</title>
        <authorList>
            <person name="Zhou Z."/>
            <person name="Liu Y."/>
            <person name="Xu W."/>
            <person name="Pan J."/>
            <person name="Luo Z.H."/>
            <person name="Li M."/>
        </authorList>
    </citation>
    <scope>NUCLEOTIDE SEQUENCE [LARGE SCALE GENOMIC DNA]</scope>
    <source>
        <strain evidence="3">HyVt-115</strain>
    </source>
</reference>
<feature type="transmembrane region" description="Helical" evidence="1">
    <location>
        <begin position="87"/>
        <end position="110"/>
    </location>
</feature>
<evidence type="ECO:0000313" key="3">
    <source>
        <dbReference type="EMBL" id="HDD53025.1"/>
    </source>
</evidence>
<feature type="transmembrane region" description="Helical" evidence="1">
    <location>
        <begin position="117"/>
        <end position="137"/>
    </location>
</feature>
<keyword evidence="1" id="KW-1133">Transmembrane helix</keyword>
<dbReference type="EMBL" id="DQWS01000115">
    <property type="protein sequence ID" value="HDD53025.1"/>
    <property type="molecule type" value="Genomic_DNA"/>
</dbReference>
<accession>A0A7C0Y7W4</accession>
<evidence type="ECO:0000256" key="1">
    <source>
        <dbReference type="SAM" id="Phobius"/>
    </source>
</evidence>
<gene>
    <name evidence="3" type="ORF">ENF32_03025</name>
</gene>
<feature type="transmembrane region" description="Helical" evidence="1">
    <location>
        <begin position="61"/>
        <end position="81"/>
    </location>
</feature>
<feature type="transmembrane region" description="Helical" evidence="1">
    <location>
        <begin position="157"/>
        <end position="176"/>
    </location>
</feature>
<proteinExistence type="predicted"/>
<protein>
    <recommendedName>
        <fullName evidence="2">EamA domain-containing protein</fullName>
    </recommendedName>
</protein>
<feature type="transmembrane region" description="Helical" evidence="1">
    <location>
        <begin position="241"/>
        <end position="260"/>
    </location>
</feature>
<dbReference type="Proteomes" id="UP000885690">
    <property type="component" value="Unassembled WGS sequence"/>
</dbReference>
<name>A0A7C0Y7W4_9BACT</name>
<evidence type="ECO:0000259" key="2">
    <source>
        <dbReference type="Pfam" id="PF00892"/>
    </source>
</evidence>
<dbReference type="InterPro" id="IPR037185">
    <property type="entry name" value="EmrE-like"/>
</dbReference>
<keyword evidence="1" id="KW-0812">Transmembrane</keyword>
<dbReference type="AlphaFoldDB" id="A0A7C0Y7W4"/>
<feature type="transmembrane region" description="Helical" evidence="1">
    <location>
        <begin position="32"/>
        <end position="52"/>
    </location>
</feature>
<dbReference type="PANTHER" id="PTHR22911:SF137">
    <property type="entry name" value="SOLUTE CARRIER FAMILY 35 MEMBER G2-RELATED"/>
    <property type="match status" value="1"/>
</dbReference>
<feature type="transmembrane region" description="Helical" evidence="1">
    <location>
        <begin position="266"/>
        <end position="285"/>
    </location>
</feature>
<organism evidence="3">
    <name type="scientific">Thermosulfidibacter takaii</name>
    <dbReference type="NCBI Taxonomy" id="412593"/>
    <lineage>
        <taxon>Bacteria</taxon>
        <taxon>Pseudomonadati</taxon>
        <taxon>Thermosulfidibacterota</taxon>
        <taxon>Thermosulfidibacteria</taxon>
        <taxon>Thermosulfidibacterales</taxon>
        <taxon>Thermosulfidibacteraceae</taxon>
    </lineage>
</organism>
<comment type="caution">
    <text evidence="3">The sequence shown here is derived from an EMBL/GenBank/DDBJ whole genome shotgun (WGS) entry which is preliminary data.</text>
</comment>
<dbReference type="InterPro" id="IPR000620">
    <property type="entry name" value="EamA_dom"/>
</dbReference>
<dbReference type="Gene3D" id="1.10.3730.20">
    <property type="match status" value="1"/>
</dbReference>
<feature type="domain" description="EamA" evidence="2">
    <location>
        <begin position="2"/>
        <end position="134"/>
    </location>
</feature>
<dbReference type="Pfam" id="PF00892">
    <property type="entry name" value="EamA"/>
    <property type="match status" value="2"/>
</dbReference>
<dbReference type="PANTHER" id="PTHR22911">
    <property type="entry name" value="ACYL-MALONYL CONDENSING ENZYME-RELATED"/>
    <property type="match status" value="1"/>
</dbReference>
<dbReference type="GO" id="GO:0016020">
    <property type="term" value="C:membrane"/>
    <property type="evidence" value="ECO:0007669"/>
    <property type="project" value="InterPro"/>
</dbReference>
<sequence>MWFFFAFSAAFSWATADLFSKILMDRRGADEYITLWSRFLFSLPFLGAAMLLEGMPRVGTAFWWTILGWLPGDLVASILYIKAVKGYPLSLVVPLLSTAPIFMLLTSVVILGEYPSLFGLLGVVLVTLGAYTLNLHLREEGLLAPLKAVYKVKGARYAVMAAFIFSVDTALGKIALRASSHSFFSFFYCLALGLAFAPVVLTKSSRPGFVLKDWRFGVIGFLFAAGVYSFLLAIGQANIAYVSGVGRLSMIIAVLYGRLFFGEIHWRQRLVGSFIILVGVLLILWK</sequence>